<reference evidence="1 2" key="1">
    <citation type="journal article" date="2017" name="Nat. Microbiol.">
        <title>Natural product diversity associated with the nematode symbionts Photorhabdus and Xenorhabdus.</title>
        <authorList>
            <person name="Tobias N.J."/>
            <person name="Wolff H."/>
            <person name="Djahanschiri B."/>
            <person name="Grundmann F."/>
            <person name="Kronenwerth M."/>
            <person name="Shi Y.M."/>
            <person name="Simonyi S."/>
            <person name="Grun P."/>
            <person name="Shapiro-Ilan D."/>
            <person name="Pidot S.J."/>
            <person name="Stinear T.P."/>
            <person name="Ebersberger I."/>
            <person name="Bode H.B."/>
        </authorList>
    </citation>
    <scope>NUCLEOTIDE SEQUENCE [LARGE SCALE GENOMIC DNA]</scope>
    <source>
        <strain evidence="1 2">DSM 16342</strain>
    </source>
</reference>
<evidence type="ECO:0000313" key="1">
    <source>
        <dbReference type="EMBL" id="PHM23260.1"/>
    </source>
</evidence>
<name>A0A2D0IN74_XENBU</name>
<organism evidence="1 2">
    <name type="scientific">Xenorhabdus budapestensis</name>
    <dbReference type="NCBI Taxonomy" id="290110"/>
    <lineage>
        <taxon>Bacteria</taxon>
        <taxon>Pseudomonadati</taxon>
        <taxon>Pseudomonadota</taxon>
        <taxon>Gammaproteobacteria</taxon>
        <taxon>Enterobacterales</taxon>
        <taxon>Morganellaceae</taxon>
        <taxon>Xenorhabdus</taxon>
    </lineage>
</organism>
<dbReference type="AlphaFoldDB" id="A0A2D0IN74"/>
<dbReference type="InterPro" id="IPR003458">
    <property type="entry name" value="Phage_T4_Gp38_tail_assem"/>
</dbReference>
<sequence length="50" mass="5730">MIKPLTDAVDLDMVTDEEKAALLAWKTYRVLLNRVDCSVTTDIPWPKQPK</sequence>
<proteinExistence type="predicted"/>
<dbReference type="EMBL" id="NIBS01000041">
    <property type="protein sequence ID" value="PHM23260.1"/>
    <property type="molecule type" value="Genomic_DNA"/>
</dbReference>
<protein>
    <submittedName>
        <fullName evidence="1">Tail assembly protein</fullName>
    </submittedName>
</protein>
<dbReference type="Proteomes" id="UP000225833">
    <property type="component" value="Unassembled WGS sequence"/>
</dbReference>
<accession>A0A2D0IN74</accession>
<evidence type="ECO:0000313" key="2">
    <source>
        <dbReference type="Proteomes" id="UP000225833"/>
    </source>
</evidence>
<dbReference type="Pfam" id="PF02413">
    <property type="entry name" value="Caudo_TAP"/>
    <property type="match status" value="1"/>
</dbReference>
<comment type="caution">
    <text evidence="1">The sequence shown here is derived from an EMBL/GenBank/DDBJ whole genome shotgun (WGS) entry which is preliminary data.</text>
</comment>
<gene>
    <name evidence="1" type="ORF">Xbud_03624</name>
</gene>